<dbReference type="RefSeq" id="WP_072774704.1">
    <property type="nucleotide sequence ID" value="NZ_FRDN01000016.1"/>
</dbReference>
<dbReference type="InterPro" id="IPR005754">
    <property type="entry name" value="Sortase"/>
</dbReference>
<feature type="active site" description="Acyl-thioester intermediate" evidence="2">
    <location>
        <position position="209"/>
    </location>
</feature>
<dbReference type="InterPro" id="IPR023365">
    <property type="entry name" value="Sortase_dom-sf"/>
</dbReference>
<accession>A0A1M7USQ5</accession>
<evidence type="ECO:0000256" key="1">
    <source>
        <dbReference type="ARBA" id="ARBA00022801"/>
    </source>
</evidence>
<evidence type="ECO:0000256" key="2">
    <source>
        <dbReference type="PIRSR" id="PIRSR605754-1"/>
    </source>
</evidence>
<evidence type="ECO:0000256" key="3">
    <source>
        <dbReference type="SAM" id="MobiDB-lite"/>
    </source>
</evidence>
<feature type="active site" description="Proton donor/acceptor" evidence="2">
    <location>
        <position position="147"/>
    </location>
</feature>
<feature type="region of interest" description="Disordered" evidence="3">
    <location>
        <begin position="47"/>
        <end position="83"/>
    </location>
</feature>
<dbReference type="SUPFAM" id="SSF63817">
    <property type="entry name" value="Sortase"/>
    <property type="match status" value="1"/>
</dbReference>
<dbReference type="CDD" id="cd06166">
    <property type="entry name" value="Sortase_D_2"/>
    <property type="match status" value="1"/>
</dbReference>
<dbReference type="GO" id="GO:0016787">
    <property type="term" value="F:hydrolase activity"/>
    <property type="evidence" value="ECO:0007669"/>
    <property type="project" value="UniProtKB-KW"/>
</dbReference>
<keyword evidence="1" id="KW-0378">Hydrolase</keyword>
<reference evidence="5" key="1">
    <citation type="submission" date="2016-12" db="EMBL/GenBank/DDBJ databases">
        <authorList>
            <person name="Varghese N."/>
            <person name="Submissions S."/>
        </authorList>
    </citation>
    <scope>NUCLEOTIDE SEQUENCE [LARGE SCALE GENOMIC DNA]</scope>
    <source>
        <strain evidence="5">DSM 11544</strain>
    </source>
</reference>
<evidence type="ECO:0000313" key="5">
    <source>
        <dbReference type="Proteomes" id="UP000184010"/>
    </source>
</evidence>
<dbReference type="Pfam" id="PF04203">
    <property type="entry name" value="Sortase"/>
    <property type="match status" value="1"/>
</dbReference>
<gene>
    <name evidence="4" type="ORF">SAMN02745215_04545</name>
</gene>
<protein>
    <submittedName>
        <fullName evidence="4">Sortase A</fullName>
    </submittedName>
</protein>
<dbReference type="EMBL" id="FRDN01000016">
    <property type="protein sequence ID" value="SHN85964.1"/>
    <property type="molecule type" value="Genomic_DNA"/>
</dbReference>
<keyword evidence="5" id="KW-1185">Reference proteome</keyword>
<name>A0A1M7USQ5_9FIRM</name>
<proteinExistence type="predicted"/>
<dbReference type="STRING" id="1121395.SAMN02745215_04545"/>
<sequence length="227" mass="25401">MSKKIISIIFIVVGIALLAYPKATEMRSTYLQKKLVSEWQAALAAVDQGERSADPEEEILSLSPAPDQDTEESSPAEELPEEHVALEEKSRQGYIQNTMEGMLKAEKISLELPILKGVTEANLDISVAHLENTGKMGEPGNYAIAGHRSHTYGRQFNRLDEINVGDRLEVTDEKNTYTYKVTQKLYVDSTEIHVLNSNKDIREITLITCHPMINPTHRLIVKGILSE</sequence>
<dbReference type="AlphaFoldDB" id="A0A1M7USQ5"/>
<evidence type="ECO:0000313" key="4">
    <source>
        <dbReference type="EMBL" id="SHN85964.1"/>
    </source>
</evidence>
<dbReference type="Proteomes" id="UP000184010">
    <property type="component" value="Unassembled WGS sequence"/>
</dbReference>
<feature type="compositionally biased region" description="Acidic residues" evidence="3">
    <location>
        <begin position="68"/>
        <end position="80"/>
    </location>
</feature>
<dbReference type="InterPro" id="IPR042000">
    <property type="entry name" value="Sortase_D_2"/>
</dbReference>
<dbReference type="Gene3D" id="2.40.260.10">
    <property type="entry name" value="Sortase"/>
    <property type="match status" value="1"/>
</dbReference>
<organism evidence="4 5">
    <name type="scientific">Desulfitobacterium chlororespirans DSM 11544</name>
    <dbReference type="NCBI Taxonomy" id="1121395"/>
    <lineage>
        <taxon>Bacteria</taxon>
        <taxon>Bacillati</taxon>
        <taxon>Bacillota</taxon>
        <taxon>Clostridia</taxon>
        <taxon>Eubacteriales</taxon>
        <taxon>Desulfitobacteriaceae</taxon>
        <taxon>Desulfitobacterium</taxon>
    </lineage>
</organism>
<dbReference type="NCBIfam" id="TIGR01076">
    <property type="entry name" value="sortase_fam"/>
    <property type="match status" value="1"/>
</dbReference>